<dbReference type="EMBL" id="KV018463">
    <property type="protein sequence ID" value="KZV17092.1"/>
    <property type="molecule type" value="Genomic_DNA"/>
</dbReference>
<feature type="domain" description="DUF7028" evidence="2">
    <location>
        <begin position="350"/>
        <end position="410"/>
    </location>
</feature>
<proteinExistence type="predicted"/>
<feature type="region of interest" description="Disordered" evidence="1">
    <location>
        <begin position="464"/>
        <end position="495"/>
    </location>
</feature>
<evidence type="ECO:0000313" key="3">
    <source>
        <dbReference type="EMBL" id="KZV17092.1"/>
    </source>
</evidence>
<dbReference type="OrthoDB" id="429143at2759"/>
<evidence type="ECO:0000313" key="4">
    <source>
        <dbReference type="Proteomes" id="UP000250235"/>
    </source>
</evidence>
<dbReference type="Proteomes" id="UP000250235">
    <property type="component" value="Unassembled WGS sequence"/>
</dbReference>
<dbReference type="AlphaFoldDB" id="A0A2Z7ADR7"/>
<accession>A0A2Z7ADR7</accession>
<evidence type="ECO:0000256" key="1">
    <source>
        <dbReference type="SAM" id="MobiDB-lite"/>
    </source>
</evidence>
<sequence>MDGRIVLSGVVKKKSSSGCLIIRRRSENKDIVPVVASGGLKRHSSIASTVWGSSTEDESSEYVRRNVSDNAVDNGSIVCKIETEGCRNYAQLKINGERQRRSRLELFESDEHDALAVENRSKLVEHSDLRELNEFRLGSLCGSSAAEQRKLDSYIGSSTVRSKGVEYGGRPFKGFELEEDEASMPISLLQLNYQKRSDQPIRLQGKNGVLKLLVGKKNKMDLHSQYKNYKPREFEEKNGPKSEGVAKKDILAQLPLFSVSKPPENPSLFIEGNRMADVKRRERKLVKAKPVLYECSKARDPETSGTDTMLKLTPPCVEACISKEGVKKEEPRSPLRNVVPVKREEGKAKRGGNTEKQMVRDKIRKMLIDSGWTIDRRRRRNRDYLDAVYINPRGITYWSIIKAYDAFKKQMGVENGESKSDPSFSSLSEDLINKLTRQTKNKIERERKRKIKEDVMIKCANKSAVRDAAKCSNHDEDKVKDKESEDYVKRSPQTQ</sequence>
<evidence type="ECO:0000259" key="2">
    <source>
        <dbReference type="Pfam" id="PF22970"/>
    </source>
</evidence>
<reference evidence="3 4" key="1">
    <citation type="journal article" date="2015" name="Proc. Natl. Acad. Sci. U.S.A.">
        <title>The resurrection genome of Boea hygrometrica: A blueprint for survival of dehydration.</title>
        <authorList>
            <person name="Xiao L."/>
            <person name="Yang G."/>
            <person name="Zhang L."/>
            <person name="Yang X."/>
            <person name="Zhao S."/>
            <person name="Ji Z."/>
            <person name="Zhou Q."/>
            <person name="Hu M."/>
            <person name="Wang Y."/>
            <person name="Chen M."/>
            <person name="Xu Y."/>
            <person name="Jin H."/>
            <person name="Xiao X."/>
            <person name="Hu G."/>
            <person name="Bao F."/>
            <person name="Hu Y."/>
            <person name="Wan P."/>
            <person name="Li L."/>
            <person name="Deng X."/>
            <person name="Kuang T."/>
            <person name="Xiang C."/>
            <person name="Zhu J.K."/>
            <person name="Oliver M.J."/>
            <person name="He Y."/>
        </authorList>
    </citation>
    <scope>NUCLEOTIDE SEQUENCE [LARGE SCALE GENOMIC DNA]</scope>
    <source>
        <strain evidence="4">cv. XS01</strain>
    </source>
</reference>
<gene>
    <name evidence="3" type="ORF">F511_24110</name>
</gene>
<organism evidence="3 4">
    <name type="scientific">Dorcoceras hygrometricum</name>
    <dbReference type="NCBI Taxonomy" id="472368"/>
    <lineage>
        <taxon>Eukaryota</taxon>
        <taxon>Viridiplantae</taxon>
        <taxon>Streptophyta</taxon>
        <taxon>Embryophyta</taxon>
        <taxon>Tracheophyta</taxon>
        <taxon>Spermatophyta</taxon>
        <taxon>Magnoliopsida</taxon>
        <taxon>eudicotyledons</taxon>
        <taxon>Gunneridae</taxon>
        <taxon>Pentapetalae</taxon>
        <taxon>asterids</taxon>
        <taxon>lamiids</taxon>
        <taxon>Lamiales</taxon>
        <taxon>Gesneriaceae</taxon>
        <taxon>Didymocarpoideae</taxon>
        <taxon>Trichosporeae</taxon>
        <taxon>Loxocarpinae</taxon>
        <taxon>Dorcoceras</taxon>
    </lineage>
</organism>
<dbReference type="InterPro" id="IPR054292">
    <property type="entry name" value="DUF7028"/>
</dbReference>
<feature type="compositionally biased region" description="Basic and acidic residues" evidence="1">
    <location>
        <begin position="464"/>
        <end position="489"/>
    </location>
</feature>
<dbReference type="Pfam" id="PF22970">
    <property type="entry name" value="DUF7028"/>
    <property type="match status" value="1"/>
</dbReference>
<name>A0A2Z7ADR7_9LAMI</name>
<protein>
    <recommendedName>
        <fullName evidence="2">DUF7028 domain-containing protein</fullName>
    </recommendedName>
</protein>
<keyword evidence="4" id="KW-1185">Reference proteome</keyword>